<reference evidence="2" key="1">
    <citation type="journal article" date="2022" name="Mol. Ecol. Resour.">
        <title>The genomes of chicory, endive, great burdock and yacon provide insights into Asteraceae palaeo-polyploidization history and plant inulin production.</title>
        <authorList>
            <person name="Fan W."/>
            <person name="Wang S."/>
            <person name="Wang H."/>
            <person name="Wang A."/>
            <person name="Jiang F."/>
            <person name="Liu H."/>
            <person name="Zhao H."/>
            <person name="Xu D."/>
            <person name="Zhang Y."/>
        </authorList>
    </citation>
    <scope>NUCLEOTIDE SEQUENCE [LARGE SCALE GENOMIC DNA]</scope>
    <source>
        <strain evidence="2">cv. Yunnan</strain>
    </source>
</reference>
<sequence>MNIQQPNFDYPVTALQPPGFVVPVNPNVKGPGSFGQSLYRQQIPEAGVEQGSLMGYPQSWNVGPNGQPFDPSMLHNPGVARGVGGVVGGVGVLNECVVDVNEDVVVVNEIVGDEAGDVGVVNFG</sequence>
<name>A0ACB9FVH3_9ASTR</name>
<proteinExistence type="predicted"/>
<gene>
    <name evidence="1" type="ORF">L1987_49126</name>
</gene>
<dbReference type="Proteomes" id="UP001056120">
    <property type="component" value="Linkage Group LG16"/>
</dbReference>
<protein>
    <submittedName>
        <fullName evidence="1">Uncharacterized protein</fullName>
    </submittedName>
</protein>
<reference evidence="1 2" key="2">
    <citation type="journal article" date="2022" name="Mol. Ecol. Resour.">
        <title>The genomes of chicory, endive, great burdock and yacon provide insights into Asteraceae paleo-polyploidization history and plant inulin production.</title>
        <authorList>
            <person name="Fan W."/>
            <person name="Wang S."/>
            <person name="Wang H."/>
            <person name="Wang A."/>
            <person name="Jiang F."/>
            <person name="Liu H."/>
            <person name="Zhao H."/>
            <person name="Xu D."/>
            <person name="Zhang Y."/>
        </authorList>
    </citation>
    <scope>NUCLEOTIDE SEQUENCE [LARGE SCALE GENOMIC DNA]</scope>
    <source>
        <strain evidence="2">cv. Yunnan</strain>
        <tissue evidence="1">Leaves</tissue>
    </source>
</reference>
<organism evidence="1 2">
    <name type="scientific">Smallanthus sonchifolius</name>
    <dbReference type="NCBI Taxonomy" id="185202"/>
    <lineage>
        <taxon>Eukaryota</taxon>
        <taxon>Viridiplantae</taxon>
        <taxon>Streptophyta</taxon>
        <taxon>Embryophyta</taxon>
        <taxon>Tracheophyta</taxon>
        <taxon>Spermatophyta</taxon>
        <taxon>Magnoliopsida</taxon>
        <taxon>eudicotyledons</taxon>
        <taxon>Gunneridae</taxon>
        <taxon>Pentapetalae</taxon>
        <taxon>asterids</taxon>
        <taxon>campanulids</taxon>
        <taxon>Asterales</taxon>
        <taxon>Asteraceae</taxon>
        <taxon>Asteroideae</taxon>
        <taxon>Heliantheae alliance</taxon>
        <taxon>Millerieae</taxon>
        <taxon>Smallanthus</taxon>
    </lineage>
</organism>
<keyword evidence="2" id="KW-1185">Reference proteome</keyword>
<dbReference type="EMBL" id="CM042033">
    <property type="protein sequence ID" value="KAI3774567.1"/>
    <property type="molecule type" value="Genomic_DNA"/>
</dbReference>
<evidence type="ECO:0000313" key="2">
    <source>
        <dbReference type="Proteomes" id="UP001056120"/>
    </source>
</evidence>
<accession>A0ACB9FVH3</accession>
<comment type="caution">
    <text evidence="1">The sequence shown here is derived from an EMBL/GenBank/DDBJ whole genome shotgun (WGS) entry which is preliminary data.</text>
</comment>
<evidence type="ECO:0000313" key="1">
    <source>
        <dbReference type="EMBL" id="KAI3774567.1"/>
    </source>
</evidence>